<reference evidence="5" key="1">
    <citation type="journal article" date="2023" name="Mol. Phylogenet. Evol.">
        <title>Genome-scale phylogeny and comparative genomics of the fungal order Sordariales.</title>
        <authorList>
            <person name="Hensen N."/>
            <person name="Bonometti L."/>
            <person name="Westerberg I."/>
            <person name="Brannstrom I.O."/>
            <person name="Guillou S."/>
            <person name="Cros-Aarteil S."/>
            <person name="Calhoun S."/>
            <person name="Haridas S."/>
            <person name="Kuo A."/>
            <person name="Mondo S."/>
            <person name="Pangilinan J."/>
            <person name="Riley R."/>
            <person name="LaButti K."/>
            <person name="Andreopoulos B."/>
            <person name="Lipzen A."/>
            <person name="Chen C."/>
            <person name="Yan M."/>
            <person name="Daum C."/>
            <person name="Ng V."/>
            <person name="Clum A."/>
            <person name="Steindorff A."/>
            <person name="Ohm R.A."/>
            <person name="Martin F."/>
            <person name="Silar P."/>
            <person name="Natvig D.O."/>
            <person name="Lalanne C."/>
            <person name="Gautier V."/>
            <person name="Ament-Velasquez S.L."/>
            <person name="Kruys A."/>
            <person name="Hutchinson M.I."/>
            <person name="Powell A.J."/>
            <person name="Barry K."/>
            <person name="Miller A.N."/>
            <person name="Grigoriev I.V."/>
            <person name="Debuchy R."/>
            <person name="Gladieux P."/>
            <person name="Hiltunen Thoren M."/>
            <person name="Johannesson H."/>
        </authorList>
    </citation>
    <scope>NUCLEOTIDE SEQUENCE</scope>
    <source>
        <strain evidence="5">PSN243</strain>
    </source>
</reference>
<evidence type="ECO:0000313" key="6">
    <source>
        <dbReference type="Proteomes" id="UP001321760"/>
    </source>
</evidence>
<evidence type="ECO:0000259" key="4">
    <source>
        <dbReference type="Pfam" id="PF08614"/>
    </source>
</evidence>
<dbReference type="EMBL" id="MU865913">
    <property type="protein sequence ID" value="KAK4456205.1"/>
    <property type="molecule type" value="Genomic_DNA"/>
</dbReference>
<evidence type="ECO:0000256" key="2">
    <source>
        <dbReference type="SAM" id="Coils"/>
    </source>
</evidence>
<feature type="coiled-coil region" evidence="2">
    <location>
        <begin position="92"/>
        <end position="189"/>
    </location>
</feature>
<accession>A0AAV9H6M3</accession>
<dbReference type="Proteomes" id="UP001321760">
    <property type="component" value="Unassembled WGS sequence"/>
</dbReference>
<evidence type="ECO:0000313" key="5">
    <source>
        <dbReference type="EMBL" id="KAK4456205.1"/>
    </source>
</evidence>
<protein>
    <submittedName>
        <fullName evidence="5">Autophagy protein 16</fullName>
    </submittedName>
</protein>
<name>A0AAV9H6M3_9PEZI</name>
<proteinExistence type="inferred from homology"/>
<keyword evidence="2" id="KW-0175">Coiled coil</keyword>
<comment type="caution">
    <text evidence="5">The sequence shown here is derived from an EMBL/GenBank/DDBJ whole genome shotgun (WGS) entry which is preliminary data.</text>
</comment>
<organism evidence="5 6">
    <name type="scientific">Podospora aff. communis PSN243</name>
    <dbReference type="NCBI Taxonomy" id="3040156"/>
    <lineage>
        <taxon>Eukaryota</taxon>
        <taxon>Fungi</taxon>
        <taxon>Dikarya</taxon>
        <taxon>Ascomycota</taxon>
        <taxon>Pezizomycotina</taxon>
        <taxon>Sordariomycetes</taxon>
        <taxon>Sordariomycetidae</taxon>
        <taxon>Sordariales</taxon>
        <taxon>Podosporaceae</taxon>
        <taxon>Podospora</taxon>
    </lineage>
</organism>
<sequence>MPGWREEFLAGIREAEQKHPANHELVVACSQLVDRVSALEAEKAALLIQQQTASSSTPSRSTSRDPKAKDPTSEPLDPSNDTSLVAKLRLELAEALRARGQFNARLQTAENELARLRTKTTSDGKTLQELASERKLLARKLRDREEELRAKSKLLADVQDELAVLNMQLDQVEKNLKIKESENKELVERFMKRVAQEADAMNLASEPLFAKKRSK</sequence>
<gene>
    <name evidence="5" type="ORF">QBC34DRAFT_373955</name>
</gene>
<feature type="region of interest" description="Disordered" evidence="3">
    <location>
        <begin position="49"/>
        <end position="82"/>
    </location>
</feature>
<dbReference type="CDD" id="cd22887">
    <property type="entry name" value="Atg16_CCD"/>
    <property type="match status" value="1"/>
</dbReference>
<evidence type="ECO:0000256" key="1">
    <source>
        <dbReference type="ARBA" id="ARBA00005331"/>
    </source>
</evidence>
<feature type="domain" description="Autophagy-related protein 16" evidence="4">
    <location>
        <begin position="8"/>
        <end position="202"/>
    </location>
</feature>
<dbReference type="InterPro" id="IPR013923">
    <property type="entry name" value="Autophagy-rel_prot_16_dom"/>
</dbReference>
<dbReference type="AlphaFoldDB" id="A0AAV9H6M3"/>
<feature type="compositionally biased region" description="Low complexity" evidence="3">
    <location>
        <begin position="49"/>
        <end position="61"/>
    </location>
</feature>
<reference evidence="5" key="2">
    <citation type="submission" date="2023-05" db="EMBL/GenBank/DDBJ databases">
        <authorList>
            <consortium name="Lawrence Berkeley National Laboratory"/>
            <person name="Steindorff A."/>
            <person name="Hensen N."/>
            <person name="Bonometti L."/>
            <person name="Westerberg I."/>
            <person name="Brannstrom I.O."/>
            <person name="Guillou S."/>
            <person name="Cros-Aarteil S."/>
            <person name="Calhoun S."/>
            <person name="Haridas S."/>
            <person name="Kuo A."/>
            <person name="Mondo S."/>
            <person name="Pangilinan J."/>
            <person name="Riley R."/>
            <person name="Labutti K."/>
            <person name="Andreopoulos B."/>
            <person name="Lipzen A."/>
            <person name="Chen C."/>
            <person name="Yanf M."/>
            <person name="Daum C."/>
            <person name="Ng V."/>
            <person name="Clum A."/>
            <person name="Ohm R."/>
            <person name="Martin F."/>
            <person name="Silar P."/>
            <person name="Natvig D."/>
            <person name="Lalanne C."/>
            <person name="Gautier V."/>
            <person name="Ament-Velasquez S.L."/>
            <person name="Kruys A."/>
            <person name="Hutchinson M.I."/>
            <person name="Powell A.J."/>
            <person name="Barry K."/>
            <person name="Miller A.N."/>
            <person name="Grigoriev I.V."/>
            <person name="Debuchy R."/>
            <person name="Gladieux P."/>
            <person name="Thoren M.H."/>
            <person name="Johannesson H."/>
        </authorList>
    </citation>
    <scope>NUCLEOTIDE SEQUENCE</scope>
    <source>
        <strain evidence="5">PSN243</strain>
    </source>
</reference>
<feature type="compositionally biased region" description="Basic and acidic residues" evidence="3">
    <location>
        <begin position="62"/>
        <end position="72"/>
    </location>
</feature>
<dbReference type="Gene3D" id="1.20.5.170">
    <property type="match status" value="1"/>
</dbReference>
<keyword evidence="6" id="KW-1185">Reference proteome</keyword>
<comment type="similarity">
    <text evidence="1">Belongs to the ATG16 family.</text>
</comment>
<dbReference type="Pfam" id="PF08614">
    <property type="entry name" value="ATG16"/>
    <property type="match status" value="1"/>
</dbReference>
<evidence type="ECO:0000256" key="3">
    <source>
        <dbReference type="SAM" id="MobiDB-lite"/>
    </source>
</evidence>